<keyword evidence="6 11" id="KW-0812">Transmembrane</keyword>
<feature type="transmembrane region" description="Helical" evidence="11">
    <location>
        <begin position="159"/>
        <end position="180"/>
    </location>
</feature>
<evidence type="ECO:0000256" key="4">
    <source>
        <dbReference type="ARBA" id="ARBA00022475"/>
    </source>
</evidence>
<comment type="caution">
    <text evidence="12">The sequence shown here is derived from an EMBL/GenBank/DDBJ whole genome shotgun (WGS) entry which is preliminary data.</text>
</comment>
<feature type="transmembrane region" description="Helical" evidence="11">
    <location>
        <begin position="55"/>
        <end position="85"/>
    </location>
</feature>
<evidence type="ECO:0000256" key="11">
    <source>
        <dbReference type="SAM" id="Phobius"/>
    </source>
</evidence>
<feature type="transmembrane region" description="Helical" evidence="11">
    <location>
        <begin position="267"/>
        <end position="286"/>
    </location>
</feature>
<feature type="transmembrane region" description="Helical" evidence="11">
    <location>
        <begin position="14"/>
        <end position="35"/>
    </location>
</feature>
<evidence type="ECO:0000256" key="5">
    <source>
        <dbReference type="ARBA" id="ARBA00022519"/>
    </source>
</evidence>
<evidence type="ECO:0000313" key="13">
    <source>
        <dbReference type="Proteomes" id="UP000261080"/>
    </source>
</evidence>
<dbReference type="AlphaFoldDB" id="A0A3E3K5E8"/>
<dbReference type="Proteomes" id="UP000261080">
    <property type="component" value="Unassembled WGS sequence"/>
</dbReference>
<gene>
    <name evidence="12" type="ORF">DW016_00975</name>
</gene>
<dbReference type="RefSeq" id="WP_024732699.1">
    <property type="nucleotide sequence ID" value="NZ_BAABYU010000001.1"/>
</dbReference>
<sequence length="326" mass="34760">MMKKYVPKPGRREYVTFLLLFAEIILFGILAPNFLTVDNLIRVIQNNAEIAMVSIGMTIVMLLGGIDLSVGSVMGVIAIVIGYMLQAEMNIFLIVAAAIGIGVAVGFLNGFLVAKFNIPDMIVTIATMNIWKAVIFALLGGKWLTGLNPGYGVITRAKIFGIPVLLLFIIAIYALFYYFLMYRKFGRYIYATGCNPQSANLSGINVKKIKLISYCISGGIAAFAAMLYIARMGSVEMTIGSDLPIACIAAVTIGGTGAKGNGKRGSVIGTLAGVLFIAFLKNGIVILGIPSLLENCFIGSLIVLSVLFDAVTGNQKSGKKAKEVTV</sequence>
<evidence type="ECO:0000256" key="1">
    <source>
        <dbReference type="ARBA" id="ARBA00004651"/>
    </source>
</evidence>
<dbReference type="EMBL" id="QVLX01000001">
    <property type="protein sequence ID" value="RGE89879.1"/>
    <property type="molecule type" value="Genomic_DNA"/>
</dbReference>
<comment type="function">
    <text evidence="9">Part of the ABC transporter complex LsrABCD involved in autoinducer 2 (AI-2) import. Probably responsible for the translocation of the substrate across the membrane.</text>
</comment>
<evidence type="ECO:0000256" key="9">
    <source>
        <dbReference type="ARBA" id="ARBA00025439"/>
    </source>
</evidence>
<feature type="transmembrane region" description="Helical" evidence="11">
    <location>
        <begin position="91"/>
        <end position="114"/>
    </location>
</feature>
<accession>A0A3E3K5E8</accession>
<keyword evidence="13" id="KW-1185">Reference proteome</keyword>
<dbReference type="PANTHER" id="PTHR32196:SF29">
    <property type="entry name" value="AUTOINDUCER 2 IMPORT SYSTEM PERMEASE PROTEIN LSRC"/>
    <property type="match status" value="1"/>
</dbReference>
<dbReference type="CDD" id="cd06579">
    <property type="entry name" value="TM_PBP1_transp_AraH_like"/>
    <property type="match status" value="1"/>
</dbReference>
<dbReference type="PANTHER" id="PTHR32196">
    <property type="entry name" value="ABC TRANSPORTER PERMEASE PROTEIN YPHD-RELATED-RELATED"/>
    <property type="match status" value="1"/>
</dbReference>
<feature type="transmembrane region" description="Helical" evidence="11">
    <location>
        <begin position="211"/>
        <end position="231"/>
    </location>
</feature>
<evidence type="ECO:0000256" key="6">
    <source>
        <dbReference type="ARBA" id="ARBA00022692"/>
    </source>
</evidence>
<keyword evidence="3" id="KW-0813">Transport</keyword>
<dbReference type="GO" id="GO:0022857">
    <property type="term" value="F:transmembrane transporter activity"/>
    <property type="evidence" value="ECO:0007669"/>
    <property type="project" value="InterPro"/>
</dbReference>
<dbReference type="OrthoDB" id="9789111at2"/>
<dbReference type="Pfam" id="PF02653">
    <property type="entry name" value="BPD_transp_2"/>
    <property type="match status" value="1"/>
</dbReference>
<keyword evidence="4" id="KW-1003">Cell membrane</keyword>
<dbReference type="InterPro" id="IPR001851">
    <property type="entry name" value="ABC_transp_permease"/>
</dbReference>
<protein>
    <recommendedName>
        <fullName evidence="10">Autoinducer 2 import system permease protein LsrC</fullName>
    </recommendedName>
</protein>
<evidence type="ECO:0000313" key="12">
    <source>
        <dbReference type="EMBL" id="RGE89879.1"/>
    </source>
</evidence>
<organism evidence="12 13">
    <name type="scientific">Sellimonas intestinalis</name>
    <dbReference type="NCBI Taxonomy" id="1653434"/>
    <lineage>
        <taxon>Bacteria</taxon>
        <taxon>Bacillati</taxon>
        <taxon>Bacillota</taxon>
        <taxon>Clostridia</taxon>
        <taxon>Lachnospirales</taxon>
        <taxon>Lachnospiraceae</taxon>
        <taxon>Sellimonas</taxon>
    </lineage>
</organism>
<evidence type="ECO:0000256" key="2">
    <source>
        <dbReference type="ARBA" id="ARBA00011262"/>
    </source>
</evidence>
<evidence type="ECO:0000256" key="7">
    <source>
        <dbReference type="ARBA" id="ARBA00022989"/>
    </source>
</evidence>
<comment type="subunit">
    <text evidence="2">The complex is composed of two ATP-binding proteins (LsrA), two transmembrane proteins (LsrC and LsrD) and a solute-binding protein (LsrB).</text>
</comment>
<evidence type="ECO:0000256" key="3">
    <source>
        <dbReference type="ARBA" id="ARBA00022448"/>
    </source>
</evidence>
<name>A0A3E3K5E8_9FIRM</name>
<proteinExistence type="predicted"/>
<evidence type="ECO:0000256" key="8">
    <source>
        <dbReference type="ARBA" id="ARBA00023136"/>
    </source>
</evidence>
<keyword evidence="7 11" id="KW-1133">Transmembrane helix</keyword>
<dbReference type="GeneID" id="97192888"/>
<feature type="transmembrane region" description="Helical" evidence="11">
    <location>
        <begin position="292"/>
        <end position="312"/>
    </location>
</feature>
<reference evidence="12 13" key="1">
    <citation type="submission" date="2018-08" db="EMBL/GenBank/DDBJ databases">
        <title>A genome reference for cultivated species of the human gut microbiota.</title>
        <authorList>
            <person name="Zou Y."/>
            <person name="Xue W."/>
            <person name="Luo G."/>
        </authorList>
    </citation>
    <scope>NUCLEOTIDE SEQUENCE [LARGE SCALE GENOMIC DNA]</scope>
    <source>
        <strain evidence="12 13">AF37-2AT</strain>
    </source>
</reference>
<keyword evidence="8 11" id="KW-0472">Membrane</keyword>
<keyword evidence="5" id="KW-0997">Cell inner membrane</keyword>
<evidence type="ECO:0000256" key="10">
    <source>
        <dbReference type="ARBA" id="ARBA00039382"/>
    </source>
</evidence>
<comment type="subcellular location">
    <subcellularLocation>
        <location evidence="1">Cell membrane</location>
        <topology evidence="1">Multi-pass membrane protein</topology>
    </subcellularLocation>
</comment>
<dbReference type="GO" id="GO:0005886">
    <property type="term" value="C:plasma membrane"/>
    <property type="evidence" value="ECO:0007669"/>
    <property type="project" value="UniProtKB-SubCell"/>
</dbReference>